<evidence type="ECO:0000256" key="5">
    <source>
        <dbReference type="ARBA" id="ARBA00049660"/>
    </source>
</evidence>
<comment type="subcellular location">
    <subcellularLocation>
        <location evidence="1">Membrane</location>
        <topology evidence="1">Multi-pass membrane protein</topology>
    </subcellularLocation>
</comment>
<feature type="transmembrane region" description="Helical" evidence="7">
    <location>
        <begin position="210"/>
        <end position="230"/>
    </location>
</feature>
<evidence type="ECO:0000256" key="7">
    <source>
        <dbReference type="SAM" id="Phobius"/>
    </source>
</evidence>
<reference evidence="8" key="1">
    <citation type="submission" date="2020-12" db="EMBL/GenBank/DDBJ databases">
        <title>Methylobrevis albus sp. nov., isolated from fresh water lack sediment.</title>
        <authorList>
            <person name="Zou Q."/>
        </authorList>
    </citation>
    <scope>NUCLEOTIDE SEQUENCE</scope>
    <source>
        <strain evidence="8">L22</strain>
    </source>
</reference>
<dbReference type="Gene3D" id="1.20.1080.10">
    <property type="entry name" value="Glycerol uptake facilitator protein"/>
    <property type="match status" value="1"/>
</dbReference>
<comment type="similarity">
    <text evidence="5">Belongs to the FNT transporter (TC 1.A.16) family.</text>
</comment>
<dbReference type="InterPro" id="IPR000292">
    <property type="entry name" value="For/NO2_transpt"/>
</dbReference>
<gene>
    <name evidence="8" type="ORF">I5731_09965</name>
</gene>
<dbReference type="EMBL" id="JADZLT010000050">
    <property type="protein sequence ID" value="MBH0238147.1"/>
    <property type="molecule type" value="Genomic_DNA"/>
</dbReference>
<feature type="transmembrane region" description="Helical" evidence="7">
    <location>
        <begin position="250"/>
        <end position="273"/>
    </location>
</feature>
<feature type="transmembrane region" description="Helical" evidence="7">
    <location>
        <begin position="131"/>
        <end position="153"/>
    </location>
</feature>
<accession>A0A931MY89</accession>
<proteinExistence type="inferred from homology"/>
<dbReference type="GO" id="GO:0005886">
    <property type="term" value="C:plasma membrane"/>
    <property type="evidence" value="ECO:0007669"/>
    <property type="project" value="TreeGrafter"/>
</dbReference>
<dbReference type="Proteomes" id="UP000631694">
    <property type="component" value="Unassembled WGS sequence"/>
</dbReference>
<evidence type="ECO:0000256" key="2">
    <source>
        <dbReference type="ARBA" id="ARBA00022692"/>
    </source>
</evidence>
<dbReference type="GO" id="GO:0015499">
    <property type="term" value="F:formate transmembrane transporter activity"/>
    <property type="evidence" value="ECO:0007669"/>
    <property type="project" value="TreeGrafter"/>
</dbReference>
<dbReference type="PANTHER" id="PTHR30520">
    <property type="entry name" value="FORMATE TRANSPORTER-RELATED"/>
    <property type="match status" value="1"/>
</dbReference>
<dbReference type="AlphaFoldDB" id="A0A931MY89"/>
<comment type="caution">
    <text evidence="8">The sequence shown here is derived from an EMBL/GenBank/DDBJ whole genome shotgun (WGS) entry which is preliminary data.</text>
</comment>
<evidence type="ECO:0000256" key="3">
    <source>
        <dbReference type="ARBA" id="ARBA00022989"/>
    </source>
</evidence>
<feature type="transmembrane region" description="Helical" evidence="7">
    <location>
        <begin position="52"/>
        <end position="73"/>
    </location>
</feature>
<organism evidence="8 9">
    <name type="scientific">Methylobrevis albus</name>
    <dbReference type="NCBI Taxonomy" id="2793297"/>
    <lineage>
        <taxon>Bacteria</taxon>
        <taxon>Pseudomonadati</taxon>
        <taxon>Pseudomonadota</taxon>
        <taxon>Alphaproteobacteria</taxon>
        <taxon>Hyphomicrobiales</taxon>
        <taxon>Pleomorphomonadaceae</taxon>
        <taxon>Methylobrevis</taxon>
    </lineage>
</organism>
<keyword evidence="4 7" id="KW-0472">Membrane</keyword>
<keyword evidence="3 7" id="KW-1133">Transmembrane helix</keyword>
<sequence length="280" mass="28665">MTDRPQRGPGETGAAPVPGGNPTGIDAYTPREIARRMHEAGVAKAELAIGPLFMLGTVAGVFLSFGALFFTVVMTGVADEPFGPARLLGGVAFSLGLVLVVVGGAEVFTGNAMIVMAFVDRRVTLRALLRNWVVVYTANLVGALAMVALVLAAGTYSLDGGAVGATAIRIAEGKLALSPLETFARAILCNALVCLAVWLTFAARDVTGKILAITFPITAFVTMGFEHSIANMFLIPAGLALGAEGSVGTAILQLLIATVGNMIGGAGGVALVYRAIYRGG</sequence>
<feature type="region of interest" description="Disordered" evidence="6">
    <location>
        <begin position="1"/>
        <end position="24"/>
    </location>
</feature>
<keyword evidence="2 7" id="KW-0812">Transmembrane</keyword>
<dbReference type="RefSeq" id="WP_197311238.1">
    <property type="nucleotide sequence ID" value="NZ_JADZLT010000050.1"/>
</dbReference>
<keyword evidence="9" id="KW-1185">Reference proteome</keyword>
<feature type="transmembrane region" description="Helical" evidence="7">
    <location>
        <begin position="93"/>
        <end position="119"/>
    </location>
</feature>
<dbReference type="PANTHER" id="PTHR30520:SF6">
    <property type="entry name" value="FORMATE_NITRATE FAMILY TRANSPORTER (EUROFUNG)"/>
    <property type="match status" value="1"/>
</dbReference>
<evidence type="ECO:0000313" key="9">
    <source>
        <dbReference type="Proteomes" id="UP000631694"/>
    </source>
</evidence>
<protein>
    <submittedName>
        <fullName evidence="8">Formate/nitrite transporter family protein</fullName>
    </submittedName>
</protein>
<dbReference type="Pfam" id="PF01226">
    <property type="entry name" value="Form_Nir_trans"/>
    <property type="match status" value="1"/>
</dbReference>
<dbReference type="InterPro" id="IPR023271">
    <property type="entry name" value="Aquaporin-like"/>
</dbReference>
<evidence type="ECO:0000256" key="6">
    <source>
        <dbReference type="SAM" id="MobiDB-lite"/>
    </source>
</evidence>
<name>A0A931MY89_9HYPH</name>
<feature type="transmembrane region" description="Helical" evidence="7">
    <location>
        <begin position="183"/>
        <end position="203"/>
    </location>
</feature>
<evidence type="ECO:0000256" key="1">
    <source>
        <dbReference type="ARBA" id="ARBA00004141"/>
    </source>
</evidence>
<evidence type="ECO:0000256" key="4">
    <source>
        <dbReference type="ARBA" id="ARBA00023136"/>
    </source>
</evidence>
<evidence type="ECO:0000313" key="8">
    <source>
        <dbReference type="EMBL" id="MBH0238147.1"/>
    </source>
</evidence>